<evidence type="ECO:0000313" key="3">
    <source>
        <dbReference type="Proteomes" id="UP000280008"/>
    </source>
</evidence>
<name>A0A495IEX7_9MICO</name>
<dbReference type="Proteomes" id="UP000280008">
    <property type="component" value="Unassembled WGS sequence"/>
</dbReference>
<evidence type="ECO:0000256" key="1">
    <source>
        <dbReference type="SAM" id="SignalP"/>
    </source>
</evidence>
<dbReference type="RefSeq" id="WP_121368419.1">
    <property type="nucleotide sequence ID" value="NZ_RBKS01000001.1"/>
</dbReference>
<accession>A0A495IEX7</accession>
<keyword evidence="3" id="KW-1185">Reference proteome</keyword>
<proteinExistence type="predicted"/>
<feature type="chain" id="PRO_5019812645" description="Lipoprotein" evidence="1">
    <location>
        <begin position="21"/>
        <end position="167"/>
    </location>
</feature>
<comment type="caution">
    <text evidence="2">The sequence shown here is derived from an EMBL/GenBank/DDBJ whole genome shotgun (WGS) entry which is preliminary data.</text>
</comment>
<organism evidence="2 3">
    <name type="scientific">Frondihabitans australicus</name>
    <dbReference type="NCBI Taxonomy" id="386892"/>
    <lineage>
        <taxon>Bacteria</taxon>
        <taxon>Bacillati</taxon>
        <taxon>Actinomycetota</taxon>
        <taxon>Actinomycetes</taxon>
        <taxon>Micrococcales</taxon>
        <taxon>Microbacteriaceae</taxon>
        <taxon>Frondihabitans</taxon>
    </lineage>
</organism>
<evidence type="ECO:0000313" key="2">
    <source>
        <dbReference type="EMBL" id="RKR73566.1"/>
    </source>
</evidence>
<gene>
    <name evidence="2" type="ORF">C8E83_0659</name>
</gene>
<protein>
    <recommendedName>
        <fullName evidence="4">Lipoprotein</fullName>
    </recommendedName>
</protein>
<dbReference type="PROSITE" id="PS51257">
    <property type="entry name" value="PROKAR_LIPOPROTEIN"/>
    <property type="match status" value="1"/>
</dbReference>
<dbReference type="EMBL" id="RBKS01000001">
    <property type="protein sequence ID" value="RKR73566.1"/>
    <property type="molecule type" value="Genomic_DNA"/>
</dbReference>
<evidence type="ECO:0008006" key="4">
    <source>
        <dbReference type="Google" id="ProtNLM"/>
    </source>
</evidence>
<feature type="signal peptide" evidence="1">
    <location>
        <begin position="1"/>
        <end position="20"/>
    </location>
</feature>
<sequence length="167" mass="16599">MRGNSITTALATVALGGALAAALAGCATTTTGAATAPTGHATVRTMSKAEEVKADAFEAVMDATYPHRSPLVSYSGELQHGDPGGIMGSGSGVAPGSYVMTLACTGAETLTFELRLPGQTVTSHQVTCGTPTTVGVTTTQPGSTGFGVRAVTAAHPDAYFFAGFAKA</sequence>
<keyword evidence="1" id="KW-0732">Signal</keyword>
<reference evidence="2 3" key="1">
    <citation type="submission" date="2018-10" db="EMBL/GenBank/DDBJ databases">
        <title>Sequencing the genomes of 1000 actinobacteria strains.</title>
        <authorList>
            <person name="Klenk H.-P."/>
        </authorList>
    </citation>
    <scope>NUCLEOTIDE SEQUENCE [LARGE SCALE GENOMIC DNA]</scope>
    <source>
        <strain evidence="2 3">DSM 17894</strain>
    </source>
</reference>
<dbReference type="AlphaFoldDB" id="A0A495IEX7"/>